<evidence type="ECO:0000313" key="2">
    <source>
        <dbReference type="EMBL" id="OJJ31914.1"/>
    </source>
</evidence>
<sequence>MAWNQLHLSNIRIKSKKKKQKSLWSITMDKVGWNIDFNSSDMNINPSILPFCDVRPFQQGPSRDSSIAYHPIQAHWIAIISGPQNHPIYRRFGGSTWSWNGPTRTHRYHQYQTHHKRTVPRINATPAEGRQGKSGDFRQSRTSCATGSYAENALRHRQIRRLGKSLAPEASPLRSGEM</sequence>
<dbReference type="Proteomes" id="UP000184383">
    <property type="component" value="Unassembled WGS sequence"/>
</dbReference>
<organism evidence="2 3">
    <name type="scientific">Aspergillus wentii DTO 134E9</name>
    <dbReference type="NCBI Taxonomy" id="1073089"/>
    <lineage>
        <taxon>Eukaryota</taxon>
        <taxon>Fungi</taxon>
        <taxon>Dikarya</taxon>
        <taxon>Ascomycota</taxon>
        <taxon>Pezizomycotina</taxon>
        <taxon>Eurotiomycetes</taxon>
        <taxon>Eurotiomycetidae</taxon>
        <taxon>Eurotiales</taxon>
        <taxon>Aspergillaceae</taxon>
        <taxon>Aspergillus</taxon>
        <taxon>Aspergillus subgen. Cremei</taxon>
    </lineage>
</organism>
<dbReference type="EMBL" id="KV878215">
    <property type="protein sequence ID" value="OJJ31914.1"/>
    <property type="molecule type" value="Genomic_DNA"/>
</dbReference>
<protein>
    <submittedName>
        <fullName evidence="2">Uncharacterized protein</fullName>
    </submittedName>
</protein>
<feature type="compositionally biased region" description="Basic and acidic residues" evidence="1">
    <location>
        <begin position="130"/>
        <end position="139"/>
    </location>
</feature>
<dbReference type="RefSeq" id="XP_040685591.1">
    <property type="nucleotide sequence ID" value="XM_040838733.1"/>
</dbReference>
<dbReference type="GeneID" id="63754581"/>
<keyword evidence="3" id="KW-1185">Reference proteome</keyword>
<dbReference type="VEuPathDB" id="FungiDB:ASPWEDRAFT_642882"/>
<proteinExistence type="predicted"/>
<evidence type="ECO:0000313" key="3">
    <source>
        <dbReference type="Proteomes" id="UP000184383"/>
    </source>
</evidence>
<evidence type="ECO:0000256" key="1">
    <source>
        <dbReference type="SAM" id="MobiDB-lite"/>
    </source>
</evidence>
<accession>A0A1L9RAG4</accession>
<feature type="region of interest" description="Disordered" evidence="1">
    <location>
        <begin position="111"/>
        <end position="144"/>
    </location>
</feature>
<reference evidence="3" key="1">
    <citation type="journal article" date="2017" name="Genome Biol.">
        <title>Comparative genomics reveals high biological diversity and specific adaptations in the industrially and medically important fungal genus Aspergillus.</title>
        <authorList>
            <person name="de Vries R.P."/>
            <person name="Riley R."/>
            <person name="Wiebenga A."/>
            <person name="Aguilar-Osorio G."/>
            <person name="Amillis S."/>
            <person name="Uchima C.A."/>
            <person name="Anderluh G."/>
            <person name="Asadollahi M."/>
            <person name="Askin M."/>
            <person name="Barry K."/>
            <person name="Battaglia E."/>
            <person name="Bayram O."/>
            <person name="Benocci T."/>
            <person name="Braus-Stromeyer S.A."/>
            <person name="Caldana C."/>
            <person name="Canovas D."/>
            <person name="Cerqueira G.C."/>
            <person name="Chen F."/>
            <person name="Chen W."/>
            <person name="Choi C."/>
            <person name="Clum A."/>
            <person name="Dos Santos R.A."/>
            <person name="Damasio A.R."/>
            <person name="Diallinas G."/>
            <person name="Emri T."/>
            <person name="Fekete E."/>
            <person name="Flipphi M."/>
            <person name="Freyberg S."/>
            <person name="Gallo A."/>
            <person name="Gournas C."/>
            <person name="Habgood R."/>
            <person name="Hainaut M."/>
            <person name="Harispe M.L."/>
            <person name="Henrissat B."/>
            <person name="Hilden K.S."/>
            <person name="Hope R."/>
            <person name="Hossain A."/>
            <person name="Karabika E."/>
            <person name="Karaffa L."/>
            <person name="Karanyi Z."/>
            <person name="Krasevec N."/>
            <person name="Kuo A."/>
            <person name="Kusch H."/>
            <person name="LaButti K."/>
            <person name="Lagendijk E.L."/>
            <person name="Lapidus A."/>
            <person name="Levasseur A."/>
            <person name="Lindquist E."/>
            <person name="Lipzen A."/>
            <person name="Logrieco A.F."/>
            <person name="MacCabe A."/>
            <person name="Maekelae M.R."/>
            <person name="Malavazi I."/>
            <person name="Melin P."/>
            <person name="Meyer V."/>
            <person name="Mielnichuk N."/>
            <person name="Miskei M."/>
            <person name="Molnar A.P."/>
            <person name="Mule G."/>
            <person name="Ngan C.Y."/>
            <person name="Orejas M."/>
            <person name="Orosz E."/>
            <person name="Ouedraogo J.P."/>
            <person name="Overkamp K.M."/>
            <person name="Park H.-S."/>
            <person name="Perrone G."/>
            <person name="Piumi F."/>
            <person name="Punt P.J."/>
            <person name="Ram A.F."/>
            <person name="Ramon A."/>
            <person name="Rauscher S."/>
            <person name="Record E."/>
            <person name="Riano-Pachon D.M."/>
            <person name="Robert V."/>
            <person name="Roehrig J."/>
            <person name="Ruller R."/>
            <person name="Salamov A."/>
            <person name="Salih N.S."/>
            <person name="Samson R.A."/>
            <person name="Sandor E."/>
            <person name="Sanguinetti M."/>
            <person name="Schuetze T."/>
            <person name="Sepcic K."/>
            <person name="Shelest E."/>
            <person name="Sherlock G."/>
            <person name="Sophianopoulou V."/>
            <person name="Squina F.M."/>
            <person name="Sun H."/>
            <person name="Susca A."/>
            <person name="Todd R.B."/>
            <person name="Tsang A."/>
            <person name="Unkles S.E."/>
            <person name="van de Wiele N."/>
            <person name="van Rossen-Uffink D."/>
            <person name="Oliveira J.V."/>
            <person name="Vesth T.C."/>
            <person name="Visser J."/>
            <person name="Yu J.-H."/>
            <person name="Zhou M."/>
            <person name="Andersen M.R."/>
            <person name="Archer D.B."/>
            <person name="Baker S.E."/>
            <person name="Benoit I."/>
            <person name="Brakhage A.A."/>
            <person name="Braus G.H."/>
            <person name="Fischer R."/>
            <person name="Frisvad J.C."/>
            <person name="Goldman G.H."/>
            <person name="Houbraken J."/>
            <person name="Oakley B."/>
            <person name="Pocsi I."/>
            <person name="Scazzocchio C."/>
            <person name="Seiboth B."/>
            <person name="vanKuyk P.A."/>
            <person name="Wortman J."/>
            <person name="Dyer P.S."/>
            <person name="Grigoriev I.V."/>
        </authorList>
    </citation>
    <scope>NUCLEOTIDE SEQUENCE [LARGE SCALE GENOMIC DNA]</scope>
    <source>
        <strain evidence="3">DTO 134E9</strain>
    </source>
</reference>
<gene>
    <name evidence="2" type="ORF">ASPWEDRAFT_642882</name>
</gene>
<name>A0A1L9RAG4_ASPWE</name>
<dbReference type="AlphaFoldDB" id="A0A1L9RAG4"/>